<evidence type="ECO:0000313" key="1">
    <source>
        <dbReference type="EMBL" id="TYS68222.1"/>
    </source>
</evidence>
<sequence length="533" mass="60369">MHWQTKEQLTNLLVSLVQHGSVTLSGEEKRLASFIYYQLNHLDYFQENPGNLELHRMEDGRSFVTALVKQSEKKETIVLVSHFDVVGVEDYGFLKDLAFQPVELTRELENNADALPAEAKEHLLSGDWLFGRGVMDMKAGLSLQMSLLEKAIDEKWDVNLLLLAVPDEEVNSQGMLQALPALADLASKNDLTYKACVNSEPMFQKYPGDNNLYLYTGAIGKLLPGFFCYGKETHVGEPLAGLNANLMVSEIQKLMEWNTDLCEQVGAEVTPPPTSLIQKDLKMEYSVQIPHTAVTLYNVLFMEKSLTDWEADFLRIAKQAAKNINEFCKGKADQFKRFTSFTEMPVDVAVYTYEEILEKAKAIHGDQEMVMRISSVIVSNLHLDEREQSIKVVEEVASLCKDLGPMIILFFAPPYYPAVATDNKELLDSARQFIQKWKVDSDVEFNEQRYFSGLCDLSFIGKGDFSAKDRLPFNIPVYGATYSLPFAEMEALQMPVFNLGPVGKDPHQWTERLNVKFSFEEFPPILADFVKNL</sequence>
<dbReference type="Gene3D" id="3.40.630.10">
    <property type="entry name" value="Zn peptidases"/>
    <property type="match status" value="1"/>
</dbReference>
<keyword evidence="1" id="KW-0378">Hydrolase</keyword>
<accession>A0A5D4T147</accession>
<dbReference type="SUPFAM" id="SSF53187">
    <property type="entry name" value="Zn-dependent exopeptidases"/>
    <property type="match status" value="1"/>
</dbReference>
<dbReference type="PIRSF" id="PIRSF010386">
    <property type="entry name" value="RocB"/>
    <property type="match status" value="1"/>
</dbReference>
<protein>
    <submittedName>
        <fullName evidence="1">M20/M25/M40 family metallo-hydrolase</fullName>
    </submittedName>
</protein>
<dbReference type="GO" id="GO:0016787">
    <property type="term" value="F:hydrolase activity"/>
    <property type="evidence" value="ECO:0007669"/>
    <property type="project" value="UniProtKB-KW"/>
</dbReference>
<dbReference type="InterPro" id="IPR002933">
    <property type="entry name" value="Peptidase_M20"/>
</dbReference>
<gene>
    <name evidence="1" type="ORF">FZC76_10785</name>
</gene>
<dbReference type="AlphaFoldDB" id="A0A5D4T147"/>
<dbReference type="RefSeq" id="WP_148988199.1">
    <property type="nucleotide sequence ID" value="NZ_VTEV01000004.1"/>
</dbReference>
<dbReference type="Pfam" id="PF01546">
    <property type="entry name" value="Peptidase_M20"/>
    <property type="match status" value="1"/>
</dbReference>
<dbReference type="Proteomes" id="UP000322524">
    <property type="component" value="Unassembled WGS sequence"/>
</dbReference>
<evidence type="ECO:0000313" key="2">
    <source>
        <dbReference type="Proteomes" id="UP000322524"/>
    </source>
</evidence>
<dbReference type="InterPro" id="IPR050072">
    <property type="entry name" value="Peptidase_M20A"/>
</dbReference>
<dbReference type="EMBL" id="VTEV01000004">
    <property type="protein sequence ID" value="TYS68222.1"/>
    <property type="molecule type" value="Genomic_DNA"/>
</dbReference>
<dbReference type="PANTHER" id="PTHR43808">
    <property type="entry name" value="ACETYLORNITHINE DEACETYLASE"/>
    <property type="match status" value="1"/>
</dbReference>
<comment type="caution">
    <text evidence="1">The sequence shown here is derived from an EMBL/GenBank/DDBJ whole genome shotgun (WGS) entry which is preliminary data.</text>
</comment>
<proteinExistence type="predicted"/>
<name>A0A5D4T147_9BACI</name>
<reference evidence="1 2" key="1">
    <citation type="submission" date="2019-08" db="EMBL/GenBank/DDBJ databases">
        <title>Bacillus genomes from the desert of Cuatro Cienegas, Coahuila.</title>
        <authorList>
            <person name="Olmedo-Alvarez G."/>
        </authorList>
    </citation>
    <scope>NUCLEOTIDE SEQUENCE [LARGE SCALE GENOMIC DNA]</scope>
    <source>
        <strain evidence="1 2">CH28_1T</strain>
    </source>
</reference>
<dbReference type="OrthoDB" id="9815360at2"/>
<organism evidence="1 2">
    <name type="scientific">Sutcliffiella horikoshii</name>
    <dbReference type="NCBI Taxonomy" id="79883"/>
    <lineage>
        <taxon>Bacteria</taxon>
        <taxon>Bacillati</taxon>
        <taxon>Bacillota</taxon>
        <taxon>Bacilli</taxon>
        <taxon>Bacillales</taxon>
        <taxon>Bacillaceae</taxon>
        <taxon>Sutcliffiella</taxon>
    </lineage>
</organism>
<dbReference type="PANTHER" id="PTHR43808:SF27">
    <property type="entry name" value="PROTEIN ROCB"/>
    <property type="match status" value="1"/>
</dbReference>
<dbReference type="InterPro" id="IPR012166">
    <property type="entry name" value="Uncharacterised_RocB"/>
</dbReference>